<evidence type="ECO:0000313" key="2">
    <source>
        <dbReference type="Proteomes" id="UP000192277"/>
    </source>
</evidence>
<dbReference type="Proteomes" id="UP000192277">
    <property type="component" value="Unassembled WGS sequence"/>
</dbReference>
<name>A0ABX3NLZ7_9BACT</name>
<keyword evidence="2" id="KW-1185">Reference proteome</keyword>
<accession>A0ABX3NLZ7</accession>
<evidence type="ECO:0008006" key="3">
    <source>
        <dbReference type="Google" id="ProtNLM"/>
    </source>
</evidence>
<comment type="caution">
    <text evidence="1">The sequence shown here is derived from an EMBL/GenBank/DDBJ whole genome shotgun (WGS) entry which is preliminary data.</text>
</comment>
<dbReference type="RefSeq" id="WP_014216995.1">
    <property type="nucleotide sequence ID" value="NZ_LWBO01000084.1"/>
</dbReference>
<reference evidence="1 2" key="1">
    <citation type="submission" date="2016-04" db="EMBL/GenBank/DDBJ databases">
        <authorList>
            <person name="Chen L."/>
            <person name="Zhuang W."/>
            <person name="Wang G."/>
        </authorList>
    </citation>
    <scope>NUCLEOTIDE SEQUENCE [LARGE SCALE GENOMIC DNA]</scope>
    <source>
        <strain evidence="2">GR20</strain>
    </source>
</reference>
<gene>
    <name evidence="1" type="ORF">A4D02_18065</name>
</gene>
<dbReference type="EMBL" id="LWBO01000084">
    <property type="protein sequence ID" value="OQP39230.1"/>
    <property type="molecule type" value="Genomic_DNA"/>
</dbReference>
<dbReference type="InterPro" id="IPR018721">
    <property type="entry name" value="DUF2252"/>
</dbReference>
<proteinExistence type="predicted"/>
<dbReference type="Pfam" id="PF10009">
    <property type="entry name" value="DUF2252"/>
    <property type="match status" value="1"/>
</dbReference>
<dbReference type="PANTHER" id="PTHR39441:SF1">
    <property type="entry name" value="DUF2252 DOMAIN-CONTAINING PROTEIN"/>
    <property type="match status" value="1"/>
</dbReference>
<dbReference type="PANTHER" id="PTHR39441">
    <property type="entry name" value="DUF2252 DOMAIN-CONTAINING PROTEIN"/>
    <property type="match status" value="1"/>
</dbReference>
<sequence>MQSIAERIQNFNSNRLPFYTGLKYQAMAKDPFYFYRGTAHLFYEDLASANTLPALPLTWVCGDLHLENFGSYKGDNRLVYFDLNDFDEATLAPATWELARMATSIFVGLNTMSVGAPEAKNMALLFLKSYSLVLSKGRSRYIEPQTAKGIVKSFLLKVAERKQKDLIRERTVRKNGGIGLLFDHKRLFPINDTALTKKLADFVDGWMVNIHHHRFHVIDAGFRIAGTGSLGVKRYGFLLERLHGERKYVLLDMKQAQPSCLQSHFPNQQPTWQSEAARVVAVQERMQNISPALLRPVLFNDESYVIKELQPTADKINFATLENRFDDMADVLENMALLTASAQLRSSGRQGSANADELMAFAREEAWITPILEFARQYADQVKADYNQYLAAYNAGYFGK</sequence>
<organism evidence="1 2">
    <name type="scientific">Niastella koreensis</name>
    <dbReference type="NCBI Taxonomy" id="354356"/>
    <lineage>
        <taxon>Bacteria</taxon>
        <taxon>Pseudomonadati</taxon>
        <taxon>Bacteroidota</taxon>
        <taxon>Chitinophagia</taxon>
        <taxon>Chitinophagales</taxon>
        <taxon>Chitinophagaceae</taxon>
        <taxon>Niastella</taxon>
    </lineage>
</organism>
<protein>
    <recommendedName>
        <fullName evidence="3">DUF2252 domain-containing protein</fullName>
    </recommendedName>
</protein>
<evidence type="ECO:0000313" key="1">
    <source>
        <dbReference type="EMBL" id="OQP39230.1"/>
    </source>
</evidence>